<proteinExistence type="predicted"/>
<dbReference type="Proteomes" id="UP001066276">
    <property type="component" value="Chromosome 11"/>
</dbReference>
<evidence type="ECO:0000313" key="2">
    <source>
        <dbReference type="EMBL" id="KAJ1090790.1"/>
    </source>
</evidence>
<organism evidence="2 3">
    <name type="scientific">Pleurodeles waltl</name>
    <name type="common">Iberian ribbed newt</name>
    <dbReference type="NCBI Taxonomy" id="8319"/>
    <lineage>
        <taxon>Eukaryota</taxon>
        <taxon>Metazoa</taxon>
        <taxon>Chordata</taxon>
        <taxon>Craniata</taxon>
        <taxon>Vertebrata</taxon>
        <taxon>Euteleostomi</taxon>
        <taxon>Amphibia</taxon>
        <taxon>Batrachia</taxon>
        <taxon>Caudata</taxon>
        <taxon>Salamandroidea</taxon>
        <taxon>Salamandridae</taxon>
        <taxon>Pleurodelinae</taxon>
        <taxon>Pleurodeles</taxon>
    </lineage>
</organism>
<feature type="region of interest" description="Disordered" evidence="1">
    <location>
        <begin position="1"/>
        <end position="25"/>
    </location>
</feature>
<name>A0AAV7LJU2_PLEWA</name>
<keyword evidence="3" id="KW-1185">Reference proteome</keyword>
<evidence type="ECO:0000313" key="3">
    <source>
        <dbReference type="Proteomes" id="UP001066276"/>
    </source>
</evidence>
<gene>
    <name evidence="2" type="ORF">NDU88_003919</name>
</gene>
<evidence type="ECO:0000256" key="1">
    <source>
        <dbReference type="SAM" id="MobiDB-lite"/>
    </source>
</evidence>
<sequence>MVGLSEYGWGSDQEADDPDSQLGERWTLGHLPTDLRTEQRLQGLGLMPSEFWIAQATHDSHPSLLVPLLLGGPYLGYSGGPIPGQQWVPALPQQTDPLHFQALALLHPAQDGLSGAGKGTIQATIP</sequence>
<dbReference type="AlphaFoldDB" id="A0AAV7LJU2"/>
<dbReference type="EMBL" id="JANPWB010000015">
    <property type="protein sequence ID" value="KAJ1090790.1"/>
    <property type="molecule type" value="Genomic_DNA"/>
</dbReference>
<protein>
    <submittedName>
        <fullName evidence="2">Uncharacterized protein</fullName>
    </submittedName>
</protein>
<reference evidence="2" key="1">
    <citation type="journal article" date="2022" name="bioRxiv">
        <title>Sequencing and chromosome-scale assembly of the giantPleurodeles waltlgenome.</title>
        <authorList>
            <person name="Brown T."/>
            <person name="Elewa A."/>
            <person name="Iarovenko S."/>
            <person name="Subramanian E."/>
            <person name="Araus A.J."/>
            <person name="Petzold A."/>
            <person name="Susuki M."/>
            <person name="Suzuki K.-i.T."/>
            <person name="Hayashi T."/>
            <person name="Toyoda A."/>
            <person name="Oliveira C."/>
            <person name="Osipova E."/>
            <person name="Leigh N.D."/>
            <person name="Simon A."/>
            <person name="Yun M.H."/>
        </authorList>
    </citation>
    <scope>NUCLEOTIDE SEQUENCE</scope>
    <source>
        <strain evidence="2">20211129_DDA</strain>
        <tissue evidence="2">Liver</tissue>
    </source>
</reference>
<comment type="caution">
    <text evidence="2">The sequence shown here is derived from an EMBL/GenBank/DDBJ whole genome shotgun (WGS) entry which is preliminary data.</text>
</comment>
<accession>A0AAV7LJU2</accession>